<evidence type="ECO:0000256" key="2">
    <source>
        <dbReference type="ARBA" id="ARBA00010944"/>
    </source>
</evidence>
<comment type="similarity">
    <text evidence="2 6">Belongs to the dTDP-4-dehydrorhamnose reductase family.</text>
</comment>
<evidence type="ECO:0000259" key="7">
    <source>
        <dbReference type="Pfam" id="PF04321"/>
    </source>
</evidence>
<sequence length="296" mass="30908">MSRVLVTGRDGQVARSLAERAASHPGLDLHFAARPDVDLAVPGSAAAAIAALRPTLVISAAAYTAVDRAEDEPGLAHRINAEAAGEIAEAAAAVGAPLIHLSTDYVFGGTGTHPIPEDAPIAPLGVYGRTKAEGEARVRTAQLDHLILRTAWVHSPFGANFVKTMLRLAATREEIGVVGDQRGSPTSALDLADVILALAVRRLSGDAAGWGETYHAAGRGEASWAEVAQAAMDEAARYDAPTATIRPITTADYPTPAQRPAWSVLDTAKLDRTFGLRLPDWRGGIANVVARLVADA</sequence>
<keyword evidence="6" id="KW-0521">NADP</keyword>
<dbReference type="EC" id="1.1.1.133" evidence="3 6"/>
<dbReference type="EMBL" id="BAABBR010000001">
    <property type="protein sequence ID" value="GAA4039022.1"/>
    <property type="molecule type" value="Genomic_DNA"/>
</dbReference>
<evidence type="ECO:0000256" key="3">
    <source>
        <dbReference type="ARBA" id="ARBA00012929"/>
    </source>
</evidence>
<evidence type="ECO:0000256" key="1">
    <source>
        <dbReference type="ARBA" id="ARBA00004781"/>
    </source>
</evidence>
<dbReference type="InterPro" id="IPR029903">
    <property type="entry name" value="RmlD-like-bd"/>
</dbReference>
<dbReference type="PANTHER" id="PTHR10491:SF4">
    <property type="entry name" value="METHIONINE ADENOSYLTRANSFERASE 2 SUBUNIT BETA"/>
    <property type="match status" value="1"/>
</dbReference>
<dbReference type="CDD" id="cd05254">
    <property type="entry name" value="dTDP_HR_like_SDR_e"/>
    <property type="match status" value="1"/>
</dbReference>
<dbReference type="RefSeq" id="WP_344696920.1">
    <property type="nucleotide sequence ID" value="NZ_BAABBR010000001.1"/>
</dbReference>
<comment type="caution">
    <text evidence="8">The sequence shown here is derived from an EMBL/GenBank/DDBJ whole genome shotgun (WGS) entry which is preliminary data.</text>
</comment>
<organism evidence="8 9">
    <name type="scientific">Sphingomonas rosea</name>
    <dbReference type="NCBI Taxonomy" id="335605"/>
    <lineage>
        <taxon>Bacteria</taxon>
        <taxon>Pseudomonadati</taxon>
        <taxon>Pseudomonadota</taxon>
        <taxon>Alphaproteobacteria</taxon>
        <taxon>Sphingomonadales</taxon>
        <taxon>Sphingomonadaceae</taxon>
        <taxon>Sphingomonas</taxon>
    </lineage>
</organism>
<comment type="catalytic activity">
    <reaction evidence="5 6">
        <text>dTDP-beta-L-rhamnose + NADP(+) = dTDP-4-dehydro-beta-L-rhamnose + NADPH + H(+)</text>
        <dbReference type="Rhea" id="RHEA:21796"/>
        <dbReference type="ChEBI" id="CHEBI:15378"/>
        <dbReference type="ChEBI" id="CHEBI:57510"/>
        <dbReference type="ChEBI" id="CHEBI:57783"/>
        <dbReference type="ChEBI" id="CHEBI:58349"/>
        <dbReference type="ChEBI" id="CHEBI:62830"/>
        <dbReference type="EC" id="1.1.1.133"/>
    </reaction>
</comment>
<dbReference type="SUPFAM" id="SSF51735">
    <property type="entry name" value="NAD(P)-binding Rossmann-fold domains"/>
    <property type="match status" value="1"/>
</dbReference>
<dbReference type="PANTHER" id="PTHR10491">
    <property type="entry name" value="DTDP-4-DEHYDRORHAMNOSE REDUCTASE"/>
    <property type="match status" value="1"/>
</dbReference>
<protein>
    <recommendedName>
        <fullName evidence="4 6">dTDP-4-dehydrorhamnose reductase</fullName>
        <ecNumber evidence="3 6">1.1.1.133</ecNumber>
    </recommendedName>
</protein>
<dbReference type="Proteomes" id="UP001424459">
    <property type="component" value="Unassembled WGS sequence"/>
</dbReference>
<evidence type="ECO:0000256" key="6">
    <source>
        <dbReference type="RuleBase" id="RU364082"/>
    </source>
</evidence>
<gene>
    <name evidence="8" type="primary">rfbD</name>
    <name evidence="8" type="ORF">GCM10022281_19840</name>
</gene>
<keyword evidence="6" id="KW-0560">Oxidoreductase</keyword>
<comment type="cofactor">
    <cofactor evidence="6">
        <name>Mg(2+)</name>
        <dbReference type="ChEBI" id="CHEBI:18420"/>
    </cofactor>
    <text evidence="6">Binds 1 Mg(2+) ion per monomer.</text>
</comment>
<reference evidence="9" key="1">
    <citation type="journal article" date="2019" name="Int. J. Syst. Evol. Microbiol.">
        <title>The Global Catalogue of Microorganisms (GCM) 10K type strain sequencing project: providing services to taxonomists for standard genome sequencing and annotation.</title>
        <authorList>
            <consortium name="The Broad Institute Genomics Platform"/>
            <consortium name="The Broad Institute Genome Sequencing Center for Infectious Disease"/>
            <person name="Wu L."/>
            <person name="Ma J."/>
        </authorList>
    </citation>
    <scope>NUCLEOTIDE SEQUENCE [LARGE SCALE GENOMIC DNA]</scope>
    <source>
        <strain evidence="9">JCM 17564</strain>
    </source>
</reference>
<dbReference type="Gene3D" id="3.40.50.720">
    <property type="entry name" value="NAD(P)-binding Rossmann-like Domain"/>
    <property type="match status" value="1"/>
</dbReference>
<keyword evidence="9" id="KW-1185">Reference proteome</keyword>
<dbReference type="Gene3D" id="3.90.25.10">
    <property type="entry name" value="UDP-galactose 4-epimerase, domain 1"/>
    <property type="match status" value="1"/>
</dbReference>
<dbReference type="InterPro" id="IPR036291">
    <property type="entry name" value="NAD(P)-bd_dom_sf"/>
</dbReference>
<evidence type="ECO:0000313" key="8">
    <source>
        <dbReference type="EMBL" id="GAA4039022.1"/>
    </source>
</evidence>
<evidence type="ECO:0000256" key="5">
    <source>
        <dbReference type="ARBA" id="ARBA00048200"/>
    </source>
</evidence>
<name>A0ABP7UAQ0_9SPHN</name>
<dbReference type="NCBIfam" id="TIGR01214">
    <property type="entry name" value="rmlD"/>
    <property type="match status" value="1"/>
</dbReference>
<evidence type="ECO:0000256" key="4">
    <source>
        <dbReference type="ARBA" id="ARBA00017099"/>
    </source>
</evidence>
<comment type="function">
    <text evidence="6">Catalyzes the reduction of dTDP-6-deoxy-L-lyxo-4-hexulose to yield dTDP-L-rhamnose.</text>
</comment>
<dbReference type="Pfam" id="PF04321">
    <property type="entry name" value="RmlD_sub_bind"/>
    <property type="match status" value="1"/>
</dbReference>
<proteinExistence type="inferred from homology"/>
<dbReference type="InterPro" id="IPR005913">
    <property type="entry name" value="dTDP_dehydrorham_reduct"/>
</dbReference>
<feature type="domain" description="RmlD-like substrate binding" evidence="7">
    <location>
        <begin position="3"/>
        <end position="292"/>
    </location>
</feature>
<comment type="pathway">
    <text evidence="1 6">Carbohydrate biosynthesis; dTDP-L-rhamnose biosynthesis.</text>
</comment>
<evidence type="ECO:0000313" key="9">
    <source>
        <dbReference type="Proteomes" id="UP001424459"/>
    </source>
</evidence>
<accession>A0ABP7UAQ0</accession>